<reference evidence="1" key="1">
    <citation type="journal article" date="2020" name="Fungal Divers.">
        <title>Resolving the Mortierellaceae phylogeny through synthesis of multi-gene phylogenetics and phylogenomics.</title>
        <authorList>
            <person name="Vandepol N."/>
            <person name="Liber J."/>
            <person name="Desiro A."/>
            <person name="Na H."/>
            <person name="Kennedy M."/>
            <person name="Barry K."/>
            <person name="Grigoriev I.V."/>
            <person name="Miller A.N."/>
            <person name="O'Donnell K."/>
            <person name="Stajich J.E."/>
            <person name="Bonito G."/>
        </authorList>
    </citation>
    <scope>NUCLEOTIDE SEQUENCE</scope>
    <source>
        <strain evidence="1">REB-010B</strain>
    </source>
</reference>
<dbReference type="Proteomes" id="UP000738325">
    <property type="component" value="Unassembled WGS sequence"/>
</dbReference>
<name>A0A9P6R088_9FUNG</name>
<evidence type="ECO:0000313" key="1">
    <source>
        <dbReference type="EMBL" id="KAG0304239.1"/>
    </source>
</evidence>
<dbReference type="EMBL" id="JAAAIP010001733">
    <property type="protein sequence ID" value="KAG0304239.1"/>
    <property type="molecule type" value="Genomic_DNA"/>
</dbReference>
<keyword evidence="2" id="KW-1185">Reference proteome</keyword>
<gene>
    <name evidence="1" type="ORF">BGZ99_002459</name>
</gene>
<dbReference type="AlphaFoldDB" id="A0A9P6R088"/>
<feature type="non-terminal residue" evidence="1">
    <location>
        <position position="1"/>
    </location>
</feature>
<accession>A0A9P6R088</accession>
<sequence length="72" mass="7712">STPSSRNVLAACRQDPKLAQIFLDSLALPESLKITATALVASLSRVAENHGIVINWTIHAIATRDVDSDRGD</sequence>
<proteinExistence type="predicted"/>
<evidence type="ECO:0000313" key="2">
    <source>
        <dbReference type="Proteomes" id="UP000738325"/>
    </source>
</evidence>
<protein>
    <submittedName>
        <fullName evidence="1">Uncharacterized protein</fullName>
    </submittedName>
</protein>
<comment type="caution">
    <text evidence="1">The sequence shown here is derived from an EMBL/GenBank/DDBJ whole genome shotgun (WGS) entry which is preliminary data.</text>
</comment>
<organism evidence="1 2">
    <name type="scientific">Dissophora globulifera</name>
    <dbReference type="NCBI Taxonomy" id="979702"/>
    <lineage>
        <taxon>Eukaryota</taxon>
        <taxon>Fungi</taxon>
        <taxon>Fungi incertae sedis</taxon>
        <taxon>Mucoromycota</taxon>
        <taxon>Mortierellomycotina</taxon>
        <taxon>Mortierellomycetes</taxon>
        <taxon>Mortierellales</taxon>
        <taxon>Mortierellaceae</taxon>
        <taxon>Dissophora</taxon>
    </lineage>
</organism>
<feature type="non-terminal residue" evidence="1">
    <location>
        <position position="72"/>
    </location>
</feature>